<dbReference type="SUPFAM" id="SSF54060">
    <property type="entry name" value="His-Me finger endonucleases"/>
    <property type="match status" value="1"/>
</dbReference>
<comment type="caution">
    <text evidence="2">The sequence shown here is derived from an EMBL/GenBank/DDBJ whole genome shotgun (WGS) entry which is preliminary data.</text>
</comment>
<dbReference type="InterPro" id="IPR003615">
    <property type="entry name" value="HNH_nuc"/>
</dbReference>
<dbReference type="Gene3D" id="3.90.75.20">
    <property type="match status" value="1"/>
</dbReference>
<dbReference type="InterPro" id="IPR044925">
    <property type="entry name" value="His-Me_finger_sf"/>
</dbReference>
<accession>A0A0F9MJE0</accession>
<dbReference type="EMBL" id="LAZR01008733">
    <property type="protein sequence ID" value="KKM76875.1"/>
    <property type="molecule type" value="Genomic_DNA"/>
</dbReference>
<name>A0A0F9MJE0_9ZZZZ</name>
<sequence length="173" mass="20067">MRKRLIRREVNLIISLYVDKEMSIVQVASEVKCHPTTVHDYLKKAGVNRNLSEAQYVAVKHRRAQGIRNTGSGNAQWKGGRVKNNFGYWSLQLKPEDTYYSMAQASGYVLEHRLIMAEHFKRPLTSKELVHHLNGIRDDNRPENLELWKRKQPPGVRNTQCQHCPTCTCYHSP</sequence>
<dbReference type="Pfam" id="PF13392">
    <property type="entry name" value="HNH_3"/>
    <property type="match status" value="1"/>
</dbReference>
<evidence type="ECO:0000259" key="1">
    <source>
        <dbReference type="Pfam" id="PF13392"/>
    </source>
</evidence>
<protein>
    <recommendedName>
        <fullName evidence="1">HNH nuclease domain-containing protein</fullName>
    </recommendedName>
</protein>
<gene>
    <name evidence="2" type="ORF">LCGC14_1375730</name>
</gene>
<dbReference type="AlphaFoldDB" id="A0A0F9MJE0"/>
<organism evidence="2">
    <name type="scientific">marine sediment metagenome</name>
    <dbReference type="NCBI Taxonomy" id="412755"/>
    <lineage>
        <taxon>unclassified sequences</taxon>
        <taxon>metagenomes</taxon>
        <taxon>ecological metagenomes</taxon>
    </lineage>
</organism>
<feature type="domain" description="HNH nuclease" evidence="1">
    <location>
        <begin position="112"/>
        <end position="152"/>
    </location>
</feature>
<reference evidence="2" key="1">
    <citation type="journal article" date="2015" name="Nature">
        <title>Complex archaea that bridge the gap between prokaryotes and eukaryotes.</title>
        <authorList>
            <person name="Spang A."/>
            <person name="Saw J.H."/>
            <person name="Jorgensen S.L."/>
            <person name="Zaremba-Niedzwiedzka K."/>
            <person name="Martijn J."/>
            <person name="Lind A.E."/>
            <person name="van Eijk R."/>
            <person name="Schleper C."/>
            <person name="Guy L."/>
            <person name="Ettema T.J."/>
        </authorList>
    </citation>
    <scope>NUCLEOTIDE SEQUENCE</scope>
</reference>
<evidence type="ECO:0000313" key="2">
    <source>
        <dbReference type="EMBL" id="KKM76875.1"/>
    </source>
</evidence>
<proteinExistence type="predicted"/>